<accession>A0A533QJZ6</accession>
<comment type="caution">
    <text evidence="1">The sequence shown here is derived from an EMBL/GenBank/DDBJ whole genome shotgun (WGS) entry which is preliminary data.</text>
</comment>
<reference evidence="1 2" key="1">
    <citation type="submission" date="2019-04" db="EMBL/GenBank/DDBJ databases">
        <title>Genome of a novel bacterium Candidatus Jettenia ecosi reconstructed from metagenome of an anammox bioreactor.</title>
        <authorList>
            <person name="Mardanov A.V."/>
            <person name="Beletsky A.V."/>
            <person name="Ravin N.V."/>
            <person name="Botchkova E.A."/>
            <person name="Litti Y.V."/>
            <person name="Nozhevnikova A.N."/>
        </authorList>
    </citation>
    <scope>NUCLEOTIDE SEQUENCE [LARGE SCALE GENOMIC DNA]</scope>
    <source>
        <strain evidence="1">J2</strain>
    </source>
</reference>
<evidence type="ECO:0000313" key="1">
    <source>
        <dbReference type="EMBL" id="TLD43091.1"/>
    </source>
</evidence>
<protein>
    <submittedName>
        <fullName evidence="1">Uncharacterized protein</fullName>
    </submittedName>
</protein>
<proteinExistence type="predicted"/>
<organism evidence="1 2">
    <name type="scientific">Candidatus Jettenia ecosi</name>
    <dbReference type="NCBI Taxonomy" id="2494326"/>
    <lineage>
        <taxon>Bacteria</taxon>
        <taxon>Pseudomonadati</taxon>
        <taxon>Planctomycetota</taxon>
        <taxon>Candidatus Brocadiia</taxon>
        <taxon>Candidatus Brocadiales</taxon>
        <taxon>Candidatus Brocadiaceae</taxon>
        <taxon>Candidatus Jettenia</taxon>
    </lineage>
</organism>
<gene>
    <name evidence="1" type="ORF">JETT_0526</name>
</gene>
<dbReference type="EMBL" id="SULG01000007">
    <property type="protein sequence ID" value="TLD43091.1"/>
    <property type="molecule type" value="Genomic_DNA"/>
</dbReference>
<sequence length="72" mass="8692">MPLHSYSDQRLKPNRKRYHDYGIRYRSFSIPKGWYDYGNNRKKGFQPRRGDMRNLRSGVIPSGFDFMVISYL</sequence>
<evidence type="ECO:0000313" key="2">
    <source>
        <dbReference type="Proteomes" id="UP000319783"/>
    </source>
</evidence>
<dbReference type="AlphaFoldDB" id="A0A533QJZ6"/>
<name>A0A533QJZ6_9BACT</name>
<dbReference type="Proteomes" id="UP000319783">
    <property type="component" value="Unassembled WGS sequence"/>
</dbReference>